<accession>Q1M375</accession>
<dbReference type="GO" id="GO:0016020">
    <property type="term" value="C:membrane"/>
    <property type="evidence" value="ECO:0007669"/>
    <property type="project" value="InterPro"/>
</dbReference>
<feature type="transmembrane region" description="Helical" evidence="1">
    <location>
        <begin position="47"/>
        <end position="70"/>
    </location>
</feature>
<gene>
    <name evidence="3" type="ordered locus">pRL120742</name>
</gene>
<name>Q1M375_RHIJ3</name>
<dbReference type="EMBL" id="AM236086">
    <property type="protein sequence ID" value="CAK12451.1"/>
    <property type="molecule type" value="Genomic_DNA"/>
</dbReference>
<dbReference type="EnsemblBacteria" id="CAK12451">
    <property type="protein sequence ID" value="CAK12451"/>
    <property type="gene ID" value="pRL120742"/>
</dbReference>
<dbReference type="InterPro" id="IPR037185">
    <property type="entry name" value="EmrE-like"/>
</dbReference>
<dbReference type="PANTHER" id="PTHR22911:SF135">
    <property type="entry name" value="BLR4310 PROTEIN"/>
    <property type="match status" value="1"/>
</dbReference>
<evidence type="ECO:0000256" key="1">
    <source>
        <dbReference type="SAM" id="Phobius"/>
    </source>
</evidence>
<organism evidence="3 4">
    <name type="scientific">Rhizobium johnstonii (strain DSM 114642 / LMG 32736 / 3841)</name>
    <name type="common">Rhizobium leguminosarum bv. viciae</name>
    <dbReference type="NCBI Taxonomy" id="216596"/>
    <lineage>
        <taxon>Bacteria</taxon>
        <taxon>Pseudomonadati</taxon>
        <taxon>Pseudomonadota</taxon>
        <taxon>Alphaproteobacteria</taxon>
        <taxon>Hyphomicrobiales</taxon>
        <taxon>Rhizobiaceae</taxon>
        <taxon>Rhizobium/Agrobacterium group</taxon>
        <taxon>Rhizobium</taxon>
        <taxon>Rhizobium johnstonii</taxon>
    </lineage>
</organism>
<feature type="transmembrane region" description="Helical" evidence="1">
    <location>
        <begin position="254"/>
        <end position="273"/>
    </location>
</feature>
<dbReference type="SUPFAM" id="SSF103481">
    <property type="entry name" value="Multidrug resistance efflux transporter EmrE"/>
    <property type="match status" value="2"/>
</dbReference>
<feature type="transmembrane region" description="Helical" evidence="1">
    <location>
        <begin position="223"/>
        <end position="242"/>
    </location>
</feature>
<keyword evidence="1" id="KW-1133">Transmembrane helix</keyword>
<dbReference type="Pfam" id="PF00892">
    <property type="entry name" value="EamA"/>
    <property type="match status" value="2"/>
</dbReference>
<dbReference type="InterPro" id="IPR000620">
    <property type="entry name" value="EamA_dom"/>
</dbReference>
<evidence type="ECO:0000259" key="2">
    <source>
        <dbReference type="Pfam" id="PF00892"/>
    </source>
</evidence>
<keyword evidence="1" id="KW-0472">Membrane</keyword>
<proteinExistence type="predicted"/>
<feature type="transmembrane region" description="Helical" evidence="1">
    <location>
        <begin position="91"/>
        <end position="111"/>
    </location>
</feature>
<feature type="transmembrane region" description="Helical" evidence="1">
    <location>
        <begin position="117"/>
        <end position="135"/>
    </location>
</feature>
<sequence>MRGCFARMREMTTKTGVANAGNLIMTGVVLMLLGDLLFALNDAMGKWLVASFAVGQVLVIRSVGAFIVLGPMILRQGPMALFRVEQKGLQFIRVLMATCDVALFYAAVAYLPLADVMTFYMAGPIYIAALSHFFLGEKIGWRRWLAVLIGFAGVVIALRPSTAMLSLPSLFGLAGSLAFALSLVMSRYLRSTSDTTLVTWQTIAALVTGIVLSIGHWQPATLIDWSGMLLLGIVATCAHLLITRSLKLAPASLLAPLQYTLLLWAIVLGYLFFNDIPDTQIIVGAAIIVVAGLFIFHRKNLKETVPVEAVPPDGH</sequence>
<dbReference type="PANTHER" id="PTHR22911">
    <property type="entry name" value="ACYL-MALONYL CONDENSING ENZYME-RELATED"/>
    <property type="match status" value="1"/>
</dbReference>
<feature type="domain" description="EamA" evidence="2">
    <location>
        <begin position="26"/>
        <end position="158"/>
    </location>
</feature>
<keyword evidence="1 3" id="KW-0812">Transmembrane</keyword>
<dbReference type="eggNOG" id="COG0697">
    <property type="taxonomic scope" value="Bacteria"/>
</dbReference>
<feature type="transmembrane region" description="Helical" evidence="1">
    <location>
        <begin position="197"/>
        <end position="217"/>
    </location>
</feature>
<protein>
    <submittedName>
        <fullName evidence="3">Transmembrane transporter</fullName>
    </submittedName>
</protein>
<feature type="domain" description="EamA" evidence="2">
    <location>
        <begin position="170"/>
        <end position="295"/>
    </location>
</feature>
<feature type="transmembrane region" description="Helical" evidence="1">
    <location>
        <begin position="144"/>
        <end position="161"/>
    </location>
</feature>
<feature type="transmembrane region" description="Helical" evidence="1">
    <location>
        <begin position="20"/>
        <end position="41"/>
    </location>
</feature>
<dbReference type="Proteomes" id="UP000006575">
    <property type="component" value="Plasmid pRL12"/>
</dbReference>
<evidence type="ECO:0000313" key="4">
    <source>
        <dbReference type="Proteomes" id="UP000006575"/>
    </source>
</evidence>
<feature type="transmembrane region" description="Helical" evidence="1">
    <location>
        <begin position="279"/>
        <end position="296"/>
    </location>
</feature>
<keyword evidence="4" id="KW-1185">Reference proteome</keyword>
<reference evidence="3 4" key="1">
    <citation type="journal article" date="2006" name="Genome Biol.">
        <title>The genome of Rhizobium leguminosarum has recognizable core and accessory components.</title>
        <authorList>
            <person name="Young J.W."/>
            <person name="Crossman L.C."/>
            <person name="Johnston A.W.B."/>
            <person name="Thomson N.R."/>
            <person name="Ghazoui Z.F."/>
            <person name="Hull K.H."/>
            <person name="Wexler M."/>
            <person name="Curson A.R.J."/>
            <person name="Todd J.D."/>
            <person name="Poole P.S."/>
            <person name="Mauchline T.H."/>
            <person name="East A.K."/>
            <person name="Quail M.A."/>
            <person name="Churcher C."/>
            <person name="Arrowsmith C."/>
            <person name="Cherevach A."/>
            <person name="Chillingworth T."/>
            <person name="Clarke K."/>
            <person name="Cronin A."/>
            <person name="Davis P."/>
            <person name="Fraser A."/>
            <person name="Hance Z."/>
            <person name="Hauser H."/>
            <person name="Jagels K."/>
            <person name="Moule S."/>
            <person name="Mungall K."/>
            <person name="Norbertczak H."/>
            <person name="Rabbinowitsch E."/>
            <person name="Sanders M."/>
            <person name="Simmonds M."/>
            <person name="Whitehead S."/>
            <person name="Parkhill J."/>
        </authorList>
    </citation>
    <scope>NUCLEOTIDE SEQUENCE [LARGE SCALE GENOMIC DNA]</scope>
    <source>
        <strain evidence="4">DSM 114642 / LMG 32736 / 3841</strain>
    </source>
</reference>
<dbReference type="KEGG" id="rle:pRL120742"/>
<geneLocation type="plasmid" evidence="4">
    <name>pRL12</name>
</geneLocation>
<dbReference type="AlphaFoldDB" id="Q1M375"/>
<evidence type="ECO:0000313" key="3">
    <source>
        <dbReference type="EMBL" id="CAK12451.1"/>
    </source>
</evidence>
<dbReference type="HOGENOM" id="CLU_032828_2_3_5"/>
<feature type="transmembrane region" description="Helical" evidence="1">
    <location>
        <begin position="167"/>
        <end position="185"/>
    </location>
</feature>